<keyword evidence="2" id="KW-1185">Reference proteome</keyword>
<dbReference type="AlphaFoldDB" id="A0A0D2QDS4"/>
<dbReference type="OrthoDB" id="3356389at2759"/>
<dbReference type="EMBL" id="KN817518">
    <property type="protein sequence ID" value="KJA29720.1"/>
    <property type="molecule type" value="Genomic_DNA"/>
</dbReference>
<accession>A0A0D2QDS4</accession>
<gene>
    <name evidence="1" type="ORF">HYPSUDRAFT_60581</name>
</gene>
<reference evidence="2" key="1">
    <citation type="submission" date="2014-04" db="EMBL/GenBank/DDBJ databases">
        <title>Evolutionary Origins and Diversification of the Mycorrhizal Mutualists.</title>
        <authorList>
            <consortium name="DOE Joint Genome Institute"/>
            <consortium name="Mycorrhizal Genomics Consortium"/>
            <person name="Kohler A."/>
            <person name="Kuo A."/>
            <person name="Nagy L.G."/>
            <person name="Floudas D."/>
            <person name="Copeland A."/>
            <person name="Barry K.W."/>
            <person name="Cichocki N."/>
            <person name="Veneault-Fourrey C."/>
            <person name="LaButti K."/>
            <person name="Lindquist E.A."/>
            <person name="Lipzen A."/>
            <person name="Lundell T."/>
            <person name="Morin E."/>
            <person name="Murat C."/>
            <person name="Riley R."/>
            <person name="Ohm R."/>
            <person name="Sun H."/>
            <person name="Tunlid A."/>
            <person name="Henrissat B."/>
            <person name="Grigoriev I.V."/>
            <person name="Hibbett D.S."/>
            <person name="Martin F."/>
        </authorList>
    </citation>
    <scope>NUCLEOTIDE SEQUENCE [LARGE SCALE GENOMIC DNA]</scope>
    <source>
        <strain evidence="2">FD-334 SS-4</strain>
    </source>
</reference>
<dbReference type="OMA" id="VEREWWY"/>
<proteinExistence type="predicted"/>
<sequence length="497" mass="55594">MPGTNNEQILGQVQFVLLDLAMAVEKNGISDQNDLARSLFTAGRTFYDTSTEWCLRPSEYSSDPVSRSQPIRIVFQDISSKDAPSYTKHADFRTWKTFSLEANPDEPMHSLLLRFAVQANIEHKHPYFPILEFDFQIVRSSSTNGHTKTLHSGRRWFTQGSVRDVLLGSELLLYNRHDAPDDFKETKPPLRMPFPYQRQYPASNPQPPAHWIATPKVEGPWKEIMSLQLIGDGAELTAHSTYHPLIAKTMFIPADFSVITTKGLMLKRLRVPPEHLGTKFTFPLTLDQARSLLGRTVYYQCVDDENQPVRRSKAAAKLAKVKAEDPIYIAYVWGLDPDARLLKTMEHANEDSGELCRTFQFDASGAPLPVEFESASLSNGYPPLRKVAQFDWIGLVELPLPTGPSKEQIAAEEALNRKRKRFASILAAAPRLFEVGIDGDCSFVVGELNLRPPGAAGTVTVENCKAGIWESGYAERDDGDDGEFLIWSDGYGMGPST</sequence>
<dbReference type="Proteomes" id="UP000054270">
    <property type="component" value="Unassembled WGS sequence"/>
</dbReference>
<name>A0A0D2QDS4_HYPSF</name>
<evidence type="ECO:0000313" key="1">
    <source>
        <dbReference type="EMBL" id="KJA29720.1"/>
    </source>
</evidence>
<protein>
    <submittedName>
        <fullName evidence="1">Uncharacterized protein</fullName>
    </submittedName>
</protein>
<evidence type="ECO:0000313" key="2">
    <source>
        <dbReference type="Proteomes" id="UP000054270"/>
    </source>
</evidence>
<organism evidence="1 2">
    <name type="scientific">Hypholoma sublateritium (strain FD-334 SS-4)</name>
    <dbReference type="NCBI Taxonomy" id="945553"/>
    <lineage>
        <taxon>Eukaryota</taxon>
        <taxon>Fungi</taxon>
        <taxon>Dikarya</taxon>
        <taxon>Basidiomycota</taxon>
        <taxon>Agaricomycotina</taxon>
        <taxon>Agaricomycetes</taxon>
        <taxon>Agaricomycetidae</taxon>
        <taxon>Agaricales</taxon>
        <taxon>Agaricineae</taxon>
        <taxon>Strophariaceae</taxon>
        <taxon>Hypholoma</taxon>
    </lineage>
</organism>